<dbReference type="GO" id="GO:0032259">
    <property type="term" value="P:methylation"/>
    <property type="evidence" value="ECO:0007669"/>
    <property type="project" value="UniProtKB-KW"/>
</dbReference>
<name>A0A9D5JYC5_9BACT</name>
<dbReference type="Gene3D" id="3.40.50.150">
    <property type="entry name" value="Vaccinia Virus protein VP39"/>
    <property type="match status" value="1"/>
</dbReference>
<sequence length="396" mass="44452">MKKNGTLNIENSCLVCQCHTLHLVSKGTEWLPAVSSDNKPWNAKIPIYVCKTCGHIQKAINQQWQEDAAAIYAEYDLYKLREGAEHVVVESENQVSRSGLILDHVEHEITLPSQGKLLDFGCGNGSVFRTFGPRHPAWSLIGFDANARYREEVIRLPGVQAFFCGKLDQLEPSFDLMTAYYVMEHVIRPVDVLEHLHHILNASGILCLVVPNVWENAFDLMVADHCSHFFPASLSSLLTRCGYDVFRIATHWVQRSIVVLCRKRRPNQQPLSHIIPDIETIRQRVERRLKWLEELALQALQLSDSQTFGILGTATAGSWLAGVVGDNVNFFVDEDPGCIGKTHLGRPIIAPSEVSDDAVVYLSLPPQLATDIRTRLVSKFPGKRFIVPAIFSMEGF</sequence>
<evidence type="ECO:0000313" key="1">
    <source>
        <dbReference type="EMBL" id="MBD3326077.1"/>
    </source>
</evidence>
<evidence type="ECO:0000313" key="2">
    <source>
        <dbReference type="Proteomes" id="UP000649604"/>
    </source>
</evidence>
<dbReference type="SUPFAM" id="SSF53335">
    <property type="entry name" value="S-adenosyl-L-methionine-dependent methyltransferases"/>
    <property type="match status" value="1"/>
</dbReference>
<reference evidence="1" key="1">
    <citation type="submission" date="2019-11" db="EMBL/GenBank/DDBJ databases">
        <title>Microbial mats filling the niche in hypersaline microbial mats.</title>
        <authorList>
            <person name="Wong H.L."/>
            <person name="Macleod F.I."/>
            <person name="White R.A. III"/>
            <person name="Burns B.P."/>
        </authorList>
    </citation>
    <scope>NUCLEOTIDE SEQUENCE</scope>
    <source>
        <strain evidence="1">Rbin_158</strain>
    </source>
</reference>
<dbReference type="GO" id="GO:0008168">
    <property type="term" value="F:methyltransferase activity"/>
    <property type="evidence" value="ECO:0007669"/>
    <property type="project" value="UniProtKB-KW"/>
</dbReference>
<dbReference type="PANTHER" id="PTHR43861">
    <property type="entry name" value="TRANS-ACONITATE 2-METHYLTRANSFERASE-RELATED"/>
    <property type="match status" value="1"/>
</dbReference>
<proteinExistence type="predicted"/>
<dbReference type="AlphaFoldDB" id="A0A9D5JYC5"/>
<accession>A0A9D5JYC5</accession>
<gene>
    <name evidence="1" type="ORF">GF339_15940</name>
</gene>
<protein>
    <submittedName>
        <fullName evidence="1">Methyltransferase domain-containing protein</fullName>
    </submittedName>
</protein>
<dbReference type="InterPro" id="IPR029063">
    <property type="entry name" value="SAM-dependent_MTases_sf"/>
</dbReference>
<organism evidence="1 2">
    <name type="scientific">candidate division KSB3 bacterium</name>
    <dbReference type="NCBI Taxonomy" id="2044937"/>
    <lineage>
        <taxon>Bacteria</taxon>
        <taxon>candidate division KSB3</taxon>
    </lineage>
</organism>
<dbReference type="EMBL" id="WJJP01000522">
    <property type="protein sequence ID" value="MBD3326077.1"/>
    <property type="molecule type" value="Genomic_DNA"/>
</dbReference>
<dbReference type="Proteomes" id="UP000649604">
    <property type="component" value="Unassembled WGS sequence"/>
</dbReference>
<comment type="caution">
    <text evidence="1">The sequence shown here is derived from an EMBL/GenBank/DDBJ whole genome shotgun (WGS) entry which is preliminary data.</text>
</comment>
<dbReference type="Pfam" id="PF13489">
    <property type="entry name" value="Methyltransf_23"/>
    <property type="match status" value="1"/>
</dbReference>
<keyword evidence="1" id="KW-0808">Transferase</keyword>
<keyword evidence="1" id="KW-0489">Methyltransferase</keyword>